<dbReference type="Gene3D" id="1.20.950.20">
    <property type="entry name" value="Transmembrane di-heme cytochromes, Chain C"/>
    <property type="match status" value="1"/>
</dbReference>
<evidence type="ECO:0000256" key="2">
    <source>
        <dbReference type="ARBA" id="ARBA00022475"/>
    </source>
</evidence>
<dbReference type="InterPro" id="IPR023234">
    <property type="entry name" value="NarG-like_domain"/>
</dbReference>
<dbReference type="OrthoDB" id="27932at2157"/>
<reference evidence="9" key="1">
    <citation type="journal article" date="2014" name="Int. J. Syst. Evol. Microbiol.">
        <title>Complete genome sequence of Corynebacterium casei LMG S-19264T (=DSM 44701T), isolated from a smear-ripened cheese.</title>
        <authorList>
            <consortium name="US DOE Joint Genome Institute (JGI-PGF)"/>
            <person name="Walter F."/>
            <person name="Albersmeier A."/>
            <person name="Kalinowski J."/>
            <person name="Ruckert C."/>
        </authorList>
    </citation>
    <scope>NUCLEOTIDE SEQUENCE</scope>
    <source>
        <strain evidence="9">JCM 10088</strain>
    </source>
</reference>
<keyword evidence="6 7" id="KW-0472">Membrane</keyword>
<keyword evidence="5" id="KW-0560">Oxidoreductase</keyword>
<keyword evidence="2" id="KW-1003">Cell membrane</keyword>
<feature type="transmembrane region" description="Helical" evidence="7">
    <location>
        <begin position="118"/>
        <end position="137"/>
    </location>
</feature>
<dbReference type="InterPro" id="IPR036197">
    <property type="entry name" value="NarG-like_sf"/>
</dbReference>
<comment type="caution">
    <text evidence="9">The sequence shown here is derived from an EMBL/GenBank/DDBJ whole genome shotgun (WGS) entry which is preliminary data.</text>
</comment>
<evidence type="ECO:0000256" key="6">
    <source>
        <dbReference type="ARBA" id="ARBA00023136"/>
    </source>
</evidence>
<reference evidence="9" key="2">
    <citation type="submission" date="2020-09" db="EMBL/GenBank/DDBJ databases">
        <authorList>
            <person name="Sun Q."/>
            <person name="Ohkuma M."/>
        </authorList>
    </citation>
    <scope>NUCLEOTIDE SEQUENCE</scope>
    <source>
        <strain evidence="9">JCM 10088</strain>
    </source>
</reference>
<dbReference type="SUPFAM" id="SSF103501">
    <property type="entry name" value="Respiratory nitrate reductase 1 gamma chain"/>
    <property type="match status" value="1"/>
</dbReference>
<proteinExistence type="predicted"/>
<keyword evidence="3 7" id="KW-0812">Transmembrane</keyword>
<sequence>MNAVIYALFVVLPYVSLAVLIGGSTYRVLRWAATPKGSGGLYLGLYRLVNRAGQRGYLSAAGHILARMLTFYTIPKNSYGRDYGTWLGVFLFHWGVFLLIAFHLHLWMPWLRVGEETMYVTGMATGAVALGAGLFLLARRVGLERIYGLALNALDDYVAITWVVIIIGLGLAMRALAPPSLFGEAVAWATGLSSLHPTPPPAFPLFYAHVLAVELFMIYLPFSKMVHPFTFPVNPVLYGKFEDMDEVRRRVEEELGWGA</sequence>
<dbReference type="Proteomes" id="UP000610960">
    <property type="component" value="Unassembled WGS sequence"/>
</dbReference>
<dbReference type="EMBL" id="BMNL01000002">
    <property type="protein sequence ID" value="GGP20738.1"/>
    <property type="molecule type" value="Genomic_DNA"/>
</dbReference>
<evidence type="ECO:0000313" key="9">
    <source>
        <dbReference type="EMBL" id="GGP20738.1"/>
    </source>
</evidence>
<evidence type="ECO:0000256" key="4">
    <source>
        <dbReference type="ARBA" id="ARBA00022989"/>
    </source>
</evidence>
<evidence type="ECO:0000256" key="7">
    <source>
        <dbReference type="SAM" id="Phobius"/>
    </source>
</evidence>
<comment type="subcellular location">
    <subcellularLocation>
        <location evidence="1">Cell membrane</location>
        <topology evidence="1">Multi-pass membrane protein</topology>
    </subcellularLocation>
</comment>
<evidence type="ECO:0000313" key="10">
    <source>
        <dbReference type="Proteomes" id="UP000610960"/>
    </source>
</evidence>
<evidence type="ECO:0000259" key="8">
    <source>
        <dbReference type="Pfam" id="PF02665"/>
    </source>
</evidence>
<organism evidence="9 10">
    <name type="scientific">Thermocladium modestius</name>
    <dbReference type="NCBI Taxonomy" id="62609"/>
    <lineage>
        <taxon>Archaea</taxon>
        <taxon>Thermoproteota</taxon>
        <taxon>Thermoprotei</taxon>
        <taxon>Thermoproteales</taxon>
        <taxon>Thermoproteaceae</taxon>
        <taxon>Thermocladium</taxon>
    </lineage>
</organism>
<dbReference type="Pfam" id="PF02665">
    <property type="entry name" value="Nitrate_red_gam"/>
    <property type="match status" value="1"/>
</dbReference>
<evidence type="ECO:0000256" key="1">
    <source>
        <dbReference type="ARBA" id="ARBA00004651"/>
    </source>
</evidence>
<dbReference type="RefSeq" id="WP_188596318.1">
    <property type="nucleotide sequence ID" value="NZ_BMNL01000002.1"/>
</dbReference>
<accession>A0A830GY98</accession>
<keyword evidence="4 7" id="KW-1133">Transmembrane helix</keyword>
<feature type="transmembrane region" description="Helical" evidence="7">
    <location>
        <begin position="202"/>
        <end position="222"/>
    </location>
</feature>
<name>A0A830GY98_9CREN</name>
<feature type="domain" description="NarG-like" evidence="8">
    <location>
        <begin position="87"/>
        <end position="234"/>
    </location>
</feature>
<evidence type="ECO:0000256" key="3">
    <source>
        <dbReference type="ARBA" id="ARBA00022692"/>
    </source>
</evidence>
<dbReference type="GO" id="GO:0005886">
    <property type="term" value="C:plasma membrane"/>
    <property type="evidence" value="ECO:0007669"/>
    <property type="project" value="UniProtKB-SubCell"/>
</dbReference>
<feature type="transmembrane region" description="Helical" evidence="7">
    <location>
        <begin position="6"/>
        <end position="29"/>
    </location>
</feature>
<protein>
    <recommendedName>
        <fullName evidence="8">NarG-like domain-containing protein</fullName>
    </recommendedName>
</protein>
<feature type="transmembrane region" description="Helical" evidence="7">
    <location>
        <begin position="86"/>
        <end position="106"/>
    </location>
</feature>
<evidence type="ECO:0000256" key="5">
    <source>
        <dbReference type="ARBA" id="ARBA00023002"/>
    </source>
</evidence>
<feature type="transmembrane region" description="Helical" evidence="7">
    <location>
        <begin position="157"/>
        <end position="177"/>
    </location>
</feature>
<keyword evidence="10" id="KW-1185">Reference proteome</keyword>
<dbReference type="AlphaFoldDB" id="A0A830GY98"/>
<gene>
    <name evidence="9" type="ORF">GCM10007981_10030</name>
</gene>
<dbReference type="GO" id="GO:0016491">
    <property type="term" value="F:oxidoreductase activity"/>
    <property type="evidence" value="ECO:0007669"/>
    <property type="project" value="UniProtKB-KW"/>
</dbReference>